<sequence length="371" mass="40359">MTATNFAQAGYQEIIDLKTTTNTVSVIGLHTPTSMKPYTFLSGFFHQFSKYKYNGCSMALVPAARLPADISQVGYDAGEPPIDARDILNPVLFHGCHGNDMGRILDGFLNGPGGGSSFGDPRHTPSTEVYTAGMGDNAAFGDMYERLYYRALTDNTWAKANPQAGFRKRGLRPLVYDLSTNHAIAGNLPSKSTFIDPVVMNNRGVVLQSGQFGDSLDRDGSLYLKDTGLAGQMDIRDASSSESGAIISESVPFGSNYFTSRLHRLGWLDTTTRVPISDSEQAFAGLVPTENDINYFLQTHGNVPNALPLLFMGLILLPPAYKANQYMRLIINHSFSFKGFRGISTAPDYYAGLQFVGGENNAGGYHELPSE</sequence>
<name>A0A6M4B6R7_9VIRU</name>
<dbReference type="EMBL" id="MN621468">
    <property type="protein sequence ID" value="QJQ37736.1"/>
    <property type="molecule type" value="Genomic_DNA"/>
</dbReference>
<evidence type="ECO:0000313" key="1">
    <source>
        <dbReference type="EMBL" id="QJQ37736.1"/>
    </source>
</evidence>
<reference evidence="1" key="1">
    <citation type="journal article" date="2020" name="Virol. J.">
        <title>Viral metagenomics revealed diverse CRESS-DNA virus genomes in faeces of forest musk deer.</title>
        <authorList>
            <person name="Liu Q."/>
            <person name="Wang H."/>
            <person name="Ling Y."/>
            <person name="Yang S.X."/>
            <person name="Wang X.C."/>
            <person name="Zhou R."/>
            <person name="Xiao Y.Q."/>
            <person name="Chen X."/>
            <person name="Yang J."/>
            <person name="Fu W.G."/>
            <person name="Zhang W."/>
            <person name="Qi G.L."/>
        </authorList>
    </citation>
    <scope>NUCLEOTIDE SEQUENCE</scope>
    <source>
        <strain evidence="1">UJSL002</strain>
    </source>
</reference>
<protein>
    <submittedName>
        <fullName evidence="1">Capsid protein</fullName>
    </submittedName>
</protein>
<dbReference type="InterPro" id="IPR057000">
    <property type="entry name" value="Smaco_capsid"/>
</dbReference>
<dbReference type="Pfam" id="PF23784">
    <property type="entry name" value="Smaco_capsid"/>
    <property type="match status" value="1"/>
</dbReference>
<proteinExistence type="predicted"/>
<organism evidence="1">
    <name type="scientific">Cressdnaviricota sp</name>
    <dbReference type="NCBI Taxonomy" id="2748378"/>
    <lineage>
        <taxon>Viruses</taxon>
        <taxon>Monodnaviria</taxon>
        <taxon>Shotokuvirae</taxon>
        <taxon>Cressdnaviricota</taxon>
    </lineage>
</organism>
<accession>A0A6M4B6R7</accession>